<gene>
    <name evidence="1" type="ORF">V5E97_14730</name>
</gene>
<dbReference type="SUPFAM" id="SSF89260">
    <property type="entry name" value="Collagen-binding domain"/>
    <property type="match status" value="1"/>
</dbReference>
<accession>A0AAU7CQ76</accession>
<evidence type="ECO:0000313" key="1">
    <source>
        <dbReference type="EMBL" id="XBH07245.1"/>
    </source>
</evidence>
<dbReference type="Gene3D" id="2.60.120.380">
    <property type="match status" value="2"/>
</dbReference>
<organism evidence="1">
    <name type="scientific">Singulisphaera sp. Ch08</name>
    <dbReference type="NCBI Taxonomy" id="3120278"/>
    <lineage>
        <taxon>Bacteria</taxon>
        <taxon>Pseudomonadati</taxon>
        <taxon>Planctomycetota</taxon>
        <taxon>Planctomycetia</taxon>
        <taxon>Isosphaerales</taxon>
        <taxon>Isosphaeraceae</taxon>
        <taxon>Singulisphaera</taxon>
    </lineage>
</organism>
<sequence>MPRPPLILVALALVLFPELARAQTSYPMLTRVTPTAARRGETVEITVVGKGRFDGAWQLLCEGPGLTGKVIDTVAPRPSSSKSMGRGRQDSGTVRATLTVAPDAPLGPREIRVATPQGISSVGLIVIVEDQVVSEADDSANDRPQTGQALELPAVVSGLIGKTEDVDWYTFTATAGQKLTFSVWANRLENKIHDLQTHFDPILAIHDAQGRELAVDDNHDFADPLLSYEFKEAGTYHLQLRDTTYTGNPNWTYVLHATSGPVATSIFPMAVNPGTKAEFEARGVNLDEAKKTSPLDVPASLKPGVQLMALPTERGTTLPVPLLLTPLPLAVEKEDAPPDFEKGQTVNLPVALSGRLLEPNDIDSYRFDAKKGQIYAFEVVARRLGTATDPVLRIVNMKNATQVEADDSPGSKDPRLEWTAPADGSYAVQVLDLHSRGGAGFGYVLAAEAAKPGFSLTCDPDKLNLGPGARVPLFVQVARQAGFTGPVTVAWEGLPEGVTASPLTIPANMTQGVSVVSAAPDAKPAAALLQISGRTEIDGKPVVVAAVPKQEIYLPGGGRGVYPVQTIALAVTAESDITVEASPAALTLVPGKTATIDVTVTRHNGYDKGVNLAILLQHLGGTFANPLPPGVSIKEAGSKTLLGATETKGKIILEAKPDAAPCDKIPIAIMGHVSINFVVKTAYSSAPIFLTIPQKDQTASQ</sequence>
<name>A0AAU7CQ76_9BACT</name>
<dbReference type="AlphaFoldDB" id="A0AAU7CQ76"/>
<proteinExistence type="predicted"/>
<dbReference type="Gene3D" id="2.60.40.10">
    <property type="entry name" value="Immunoglobulins"/>
    <property type="match status" value="1"/>
</dbReference>
<dbReference type="EMBL" id="CP155447">
    <property type="protein sequence ID" value="XBH07245.1"/>
    <property type="molecule type" value="Genomic_DNA"/>
</dbReference>
<dbReference type="InterPro" id="IPR013783">
    <property type="entry name" value="Ig-like_fold"/>
</dbReference>
<reference evidence="1" key="1">
    <citation type="submission" date="2024-05" db="EMBL/GenBank/DDBJ databases">
        <title>Planctomycetes of the genus Singulisphaera possess chitinolytic capabilities.</title>
        <authorList>
            <person name="Ivanova A."/>
        </authorList>
    </citation>
    <scope>NUCLEOTIDE SEQUENCE</scope>
    <source>
        <strain evidence="1">Ch08T</strain>
    </source>
</reference>
<protein>
    <submittedName>
        <fullName evidence="1">PPC domain-containing protein</fullName>
    </submittedName>
</protein>
<dbReference type="RefSeq" id="WP_406700088.1">
    <property type="nucleotide sequence ID" value="NZ_CP155447.1"/>
</dbReference>